<feature type="transmembrane region" description="Helical" evidence="8">
    <location>
        <begin position="48"/>
        <end position="70"/>
    </location>
</feature>
<evidence type="ECO:0000313" key="10">
    <source>
        <dbReference type="EnsemblPlants" id="AUR62043653-RA:cds"/>
    </source>
</evidence>
<sequence length="425" mass="47545">MRKRSGRERGTQGILLGGTEWTASAHIITTIIGSGVLSLGWAVAQLGWVGGIVTIFIFSSTMLYTANLLADCYRSPDPVTGKRNHTYMEAVRANLGYAAFGNDAPGHMLTGFGFYEPLWYLRNQSSRRLNLAIEKWPNSIFVTAEYPIKIGSKTVLKPEFIKANRKNNICGYCNVIGHGNALLQRRDCVARSTRVLAIIRIFPNPDAHCSTQDQTMVIQVDNAPTSKLGVFATYDSCWCCFYSRAKTVSKESSKVKTVPKNVKPVPDVKKRKRSSQLELVSNSDSDTSETTSSSSEDPVAVSQTQQLLSNPHYHKLLDGIIEECMKMKSAHEYFHFREEDGPERRNNEDVPGPNEDVPGPLIRPNNSLCSLDCGPVGQKVPFVTLFMWGNNWIFERLPQLHLEVLDYCLLKDESMHRNLSVIISH</sequence>
<dbReference type="PANTHER" id="PTHR48017">
    <property type="entry name" value="OS05G0424000 PROTEIN-RELATED"/>
    <property type="match status" value="1"/>
</dbReference>
<evidence type="ECO:0000256" key="7">
    <source>
        <dbReference type="SAM" id="MobiDB-lite"/>
    </source>
</evidence>
<accession>A0A803NC39</accession>
<dbReference type="GO" id="GO:0006865">
    <property type="term" value="P:amino acid transport"/>
    <property type="evidence" value="ECO:0007669"/>
    <property type="project" value="UniProtKB-KW"/>
</dbReference>
<evidence type="ECO:0000256" key="4">
    <source>
        <dbReference type="ARBA" id="ARBA00022970"/>
    </source>
</evidence>
<name>A0A803NC39_CHEQI</name>
<keyword evidence="2" id="KW-0813">Transport</keyword>
<evidence type="ECO:0000256" key="1">
    <source>
        <dbReference type="ARBA" id="ARBA00004370"/>
    </source>
</evidence>
<dbReference type="Proteomes" id="UP000596660">
    <property type="component" value="Unplaced"/>
</dbReference>
<keyword evidence="11" id="KW-1185">Reference proteome</keyword>
<comment type="subcellular location">
    <subcellularLocation>
        <location evidence="1">Membrane</location>
    </subcellularLocation>
</comment>
<evidence type="ECO:0000256" key="3">
    <source>
        <dbReference type="ARBA" id="ARBA00022692"/>
    </source>
</evidence>
<keyword evidence="4" id="KW-0029">Amino-acid transport</keyword>
<dbReference type="AlphaFoldDB" id="A0A803NC39"/>
<evidence type="ECO:0000256" key="6">
    <source>
        <dbReference type="ARBA" id="ARBA00023136"/>
    </source>
</evidence>
<keyword evidence="5 8" id="KW-1133">Transmembrane helix</keyword>
<feature type="transmembrane region" description="Helical" evidence="8">
    <location>
        <begin position="21"/>
        <end position="42"/>
    </location>
</feature>
<keyword evidence="6 8" id="KW-0472">Membrane</keyword>
<feature type="region of interest" description="Disordered" evidence="7">
    <location>
        <begin position="252"/>
        <end position="304"/>
    </location>
</feature>
<feature type="compositionally biased region" description="Low complexity" evidence="7">
    <location>
        <begin position="255"/>
        <end position="265"/>
    </location>
</feature>
<dbReference type="GO" id="GO:0016020">
    <property type="term" value="C:membrane"/>
    <property type="evidence" value="ECO:0007669"/>
    <property type="project" value="UniProtKB-SubCell"/>
</dbReference>
<dbReference type="EnsemblPlants" id="AUR62043653-RA">
    <property type="protein sequence ID" value="AUR62043653-RA:cds"/>
    <property type="gene ID" value="AUR62043653"/>
</dbReference>
<evidence type="ECO:0000256" key="8">
    <source>
        <dbReference type="SAM" id="Phobius"/>
    </source>
</evidence>
<proteinExistence type="predicted"/>
<keyword evidence="3 8" id="KW-0812">Transmembrane</keyword>
<protein>
    <recommendedName>
        <fullName evidence="9">Amino acid transporter transmembrane domain-containing protein</fullName>
    </recommendedName>
</protein>
<reference evidence="10" key="2">
    <citation type="submission" date="2021-03" db="UniProtKB">
        <authorList>
            <consortium name="EnsemblPlants"/>
        </authorList>
    </citation>
    <scope>IDENTIFICATION</scope>
</reference>
<feature type="compositionally biased region" description="Low complexity" evidence="7">
    <location>
        <begin position="283"/>
        <end position="297"/>
    </location>
</feature>
<evidence type="ECO:0000256" key="5">
    <source>
        <dbReference type="ARBA" id="ARBA00022989"/>
    </source>
</evidence>
<feature type="compositionally biased region" description="Basic and acidic residues" evidence="7">
    <location>
        <begin position="337"/>
        <end position="348"/>
    </location>
</feature>
<feature type="region of interest" description="Disordered" evidence="7">
    <location>
        <begin position="337"/>
        <end position="361"/>
    </location>
</feature>
<dbReference type="Gramene" id="AUR62043653-RA">
    <property type="protein sequence ID" value="AUR62043653-RA:cds"/>
    <property type="gene ID" value="AUR62043653"/>
</dbReference>
<evidence type="ECO:0000313" key="11">
    <source>
        <dbReference type="Proteomes" id="UP000596660"/>
    </source>
</evidence>
<dbReference type="Pfam" id="PF01490">
    <property type="entry name" value="Aa_trans"/>
    <property type="match status" value="1"/>
</dbReference>
<dbReference type="InterPro" id="IPR013057">
    <property type="entry name" value="AA_transpt_TM"/>
</dbReference>
<evidence type="ECO:0000259" key="9">
    <source>
        <dbReference type="Pfam" id="PF01490"/>
    </source>
</evidence>
<reference evidence="10" key="1">
    <citation type="journal article" date="2017" name="Nature">
        <title>The genome of Chenopodium quinoa.</title>
        <authorList>
            <person name="Jarvis D.E."/>
            <person name="Ho Y.S."/>
            <person name="Lightfoot D.J."/>
            <person name="Schmoeckel S.M."/>
            <person name="Li B."/>
            <person name="Borm T.J.A."/>
            <person name="Ohyanagi H."/>
            <person name="Mineta K."/>
            <person name="Michell C.T."/>
            <person name="Saber N."/>
            <person name="Kharbatia N.M."/>
            <person name="Rupper R.R."/>
            <person name="Sharp A.R."/>
            <person name="Dally N."/>
            <person name="Boughton B.A."/>
            <person name="Woo Y.H."/>
            <person name="Gao G."/>
            <person name="Schijlen E.G.W.M."/>
            <person name="Guo X."/>
            <person name="Momin A.A."/>
            <person name="Negrao S."/>
            <person name="Al-Babili S."/>
            <person name="Gehring C."/>
            <person name="Roessner U."/>
            <person name="Jung C."/>
            <person name="Murphy K."/>
            <person name="Arold S.T."/>
            <person name="Gojobori T."/>
            <person name="van der Linden C.G."/>
            <person name="van Loo E.N."/>
            <person name="Jellen E.N."/>
            <person name="Maughan P.J."/>
            <person name="Tester M."/>
        </authorList>
    </citation>
    <scope>NUCLEOTIDE SEQUENCE [LARGE SCALE GENOMIC DNA]</scope>
    <source>
        <strain evidence="10">cv. PI 614886</strain>
    </source>
</reference>
<evidence type="ECO:0000256" key="2">
    <source>
        <dbReference type="ARBA" id="ARBA00022448"/>
    </source>
</evidence>
<organism evidence="10 11">
    <name type="scientific">Chenopodium quinoa</name>
    <name type="common">Quinoa</name>
    <dbReference type="NCBI Taxonomy" id="63459"/>
    <lineage>
        <taxon>Eukaryota</taxon>
        <taxon>Viridiplantae</taxon>
        <taxon>Streptophyta</taxon>
        <taxon>Embryophyta</taxon>
        <taxon>Tracheophyta</taxon>
        <taxon>Spermatophyta</taxon>
        <taxon>Magnoliopsida</taxon>
        <taxon>eudicotyledons</taxon>
        <taxon>Gunneridae</taxon>
        <taxon>Pentapetalae</taxon>
        <taxon>Caryophyllales</taxon>
        <taxon>Chenopodiaceae</taxon>
        <taxon>Chenopodioideae</taxon>
        <taxon>Atripliceae</taxon>
        <taxon>Chenopodium</taxon>
    </lineage>
</organism>
<feature type="domain" description="Amino acid transporter transmembrane" evidence="9">
    <location>
        <begin position="18"/>
        <end position="96"/>
    </location>
</feature>